<evidence type="ECO:0000313" key="9">
    <source>
        <dbReference type="EMBL" id="WYJ93430.1"/>
    </source>
</evidence>
<feature type="domain" description="Tyr recombinase" evidence="6">
    <location>
        <begin position="103"/>
        <end position="294"/>
    </location>
</feature>
<dbReference type="InterPro" id="IPR011010">
    <property type="entry name" value="DNA_brk_join_enz"/>
</dbReference>
<proteinExistence type="inferred from homology"/>
<dbReference type="EMBL" id="NIBQ01000002">
    <property type="protein sequence ID" value="OUZ33439.1"/>
    <property type="molecule type" value="Genomic_DNA"/>
</dbReference>
<evidence type="ECO:0000259" key="6">
    <source>
        <dbReference type="PROSITE" id="PS51898"/>
    </source>
</evidence>
<accession>A0A200J9C0</accession>
<evidence type="ECO:0000313" key="10">
    <source>
        <dbReference type="Proteomes" id="UP000196151"/>
    </source>
</evidence>
<dbReference type="Gene3D" id="1.10.150.130">
    <property type="match status" value="1"/>
</dbReference>
<dbReference type="Proteomes" id="UP000196151">
    <property type="component" value="Chromosome"/>
</dbReference>
<organism evidence="8">
    <name type="scientific">Candidatus Enterococcus dunnyi</name>
    <dbReference type="NCBI Taxonomy" id="1834192"/>
    <lineage>
        <taxon>Bacteria</taxon>
        <taxon>Bacillati</taxon>
        <taxon>Bacillota</taxon>
        <taxon>Bacilli</taxon>
        <taxon>Lactobacillales</taxon>
        <taxon>Enterococcaceae</taxon>
        <taxon>Enterococcus</taxon>
    </lineage>
</organism>
<dbReference type="PROSITE" id="PS51898">
    <property type="entry name" value="TYR_RECOMBINASE"/>
    <property type="match status" value="1"/>
</dbReference>
<dbReference type="InterPro" id="IPR004107">
    <property type="entry name" value="Integrase_SAM-like_N"/>
</dbReference>
<gene>
    <name evidence="9" type="ORF">A5889_000928</name>
    <name evidence="8" type="ORF">A5889_002152</name>
</gene>
<reference evidence="9" key="2">
    <citation type="submission" date="2017-05" db="EMBL/GenBank/DDBJ databases">
        <authorList>
            <consortium name="The Broad Institute Genomics Platform"/>
            <consortium name="The Broad Institute Genomic Center for Infectious Diseases"/>
            <person name="Earl A."/>
            <person name="Manson A."/>
            <person name="Schwartman J."/>
            <person name="Gilmore M."/>
            <person name="Abouelleil A."/>
            <person name="Cao P."/>
            <person name="Chapman S."/>
            <person name="Cusick C."/>
            <person name="Shea T."/>
            <person name="Young S."/>
            <person name="Neafsey D."/>
            <person name="Nusbaum C."/>
            <person name="Birren B."/>
        </authorList>
    </citation>
    <scope>NUCLEOTIDE SEQUENCE</scope>
    <source>
        <strain evidence="9">9D6_DIV0238</strain>
    </source>
</reference>
<dbReference type="Gene3D" id="1.10.443.10">
    <property type="entry name" value="Intergrase catalytic core"/>
    <property type="match status" value="1"/>
</dbReference>
<evidence type="ECO:0000259" key="7">
    <source>
        <dbReference type="PROSITE" id="PS51900"/>
    </source>
</evidence>
<keyword evidence="10" id="KW-1185">Reference proteome</keyword>
<evidence type="ECO:0000256" key="5">
    <source>
        <dbReference type="PROSITE-ProRule" id="PRU01248"/>
    </source>
</evidence>
<dbReference type="InterPro" id="IPR013762">
    <property type="entry name" value="Integrase-like_cat_sf"/>
</dbReference>
<reference evidence="8" key="1">
    <citation type="submission" date="2017-05" db="EMBL/GenBank/DDBJ databases">
        <title>The Genome Sequence of Enterococcus sp. 9D6_DIV0238.</title>
        <authorList>
            <consortium name="The Broad Institute Genomics Platform"/>
            <consortium name="The Broad Institute Genomic Center for Infectious Diseases"/>
            <person name="Earl A."/>
            <person name="Manson A."/>
            <person name="Schwartman J."/>
            <person name="Gilmore M."/>
            <person name="Abouelleil A."/>
            <person name="Cao P."/>
            <person name="Chapman S."/>
            <person name="Cusick C."/>
            <person name="Shea T."/>
            <person name="Young S."/>
            <person name="Neafsey D."/>
            <person name="Nusbaum C."/>
            <person name="Birren B."/>
        </authorList>
    </citation>
    <scope>NUCLEOTIDE SEQUENCE [LARGE SCALE GENOMIC DNA]</scope>
    <source>
        <strain evidence="8">9D6_DIV0238</strain>
    </source>
</reference>
<evidence type="ECO:0000256" key="2">
    <source>
        <dbReference type="ARBA" id="ARBA00022908"/>
    </source>
</evidence>
<evidence type="ECO:0000256" key="1">
    <source>
        <dbReference type="ARBA" id="ARBA00008857"/>
    </source>
</evidence>
<dbReference type="InterPro" id="IPR002104">
    <property type="entry name" value="Integrase_catalytic"/>
</dbReference>
<evidence type="ECO:0000256" key="4">
    <source>
        <dbReference type="ARBA" id="ARBA00023172"/>
    </source>
</evidence>
<protein>
    <submittedName>
        <fullName evidence="9">Integrase/recombinase XerD</fullName>
    </submittedName>
</protein>
<dbReference type="SUPFAM" id="SSF56349">
    <property type="entry name" value="DNA breaking-rejoining enzymes"/>
    <property type="match status" value="1"/>
</dbReference>
<dbReference type="InterPro" id="IPR010998">
    <property type="entry name" value="Integrase_recombinase_N"/>
</dbReference>
<evidence type="ECO:0000256" key="3">
    <source>
        <dbReference type="ARBA" id="ARBA00023125"/>
    </source>
</evidence>
<evidence type="ECO:0000313" key="8">
    <source>
        <dbReference type="EMBL" id="OUZ33439.1"/>
    </source>
</evidence>
<feature type="domain" description="Core-binding (CB)" evidence="7">
    <location>
        <begin position="1"/>
        <end position="84"/>
    </location>
</feature>
<dbReference type="GO" id="GO:0003677">
    <property type="term" value="F:DNA binding"/>
    <property type="evidence" value="ECO:0007669"/>
    <property type="project" value="UniProtKB-UniRule"/>
</dbReference>
<dbReference type="PROSITE" id="PS51900">
    <property type="entry name" value="CB"/>
    <property type="match status" value="1"/>
</dbReference>
<dbReference type="EMBL" id="CP147246">
    <property type="protein sequence ID" value="WYJ93430.1"/>
    <property type="molecule type" value="Genomic_DNA"/>
</dbReference>
<keyword evidence="4" id="KW-0233">DNA recombination</keyword>
<keyword evidence="2" id="KW-0229">DNA integration</keyword>
<dbReference type="InterPro" id="IPR050090">
    <property type="entry name" value="Tyrosine_recombinase_XerCD"/>
</dbReference>
<dbReference type="PANTHER" id="PTHR30349">
    <property type="entry name" value="PHAGE INTEGRASE-RELATED"/>
    <property type="match status" value="1"/>
</dbReference>
<dbReference type="OrthoDB" id="107900at2"/>
<dbReference type="InterPro" id="IPR044068">
    <property type="entry name" value="CB"/>
</dbReference>
<keyword evidence="3 5" id="KW-0238">DNA-binding</keyword>
<dbReference type="RefSeq" id="WP_087641230.1">
    <property type="nucleotide sequence ID" value="NZ_CP147246.1"/>
</dbReference>
<dbReference type="GO" id="GO:0015074">
    <property type="term" value="P:DNA integration"/>
    <property type="evidence" value="ECO:0007669"/>
    <property type="project" value="UniProtKB-KW"/>
</dbReference>
<sequence length="307" mass="36039">MLNTEMIAEYLLDCRVLNLSKRAIESYQSQLNVFYGYLRDVHDLSELSKLHLKKFILNCQEEGKKETYINTILKAVKLFYKYMTNEYEVTNITKEIKLLKEPKLLLTIFSDTEVSNLIKFYYKKGFVNQRNKLIIEVMADAGLRAEEVRNLTNDNVKEGYFQFMGKGSKERVVKISPYLEQLLKRHRRTKAGYFNNLRNYREIEDFLFISKSGRRLKNNVLLEKVVKDACIATNVREEIQRKSCHSLRHYYAQKLLKNGVNLYTISRLLGHSNIKTTQTYLNSLSDSEILSSMELTPIQKLINEEAL</sequence>
<comment type="similarity">
    <text evidence="1">Belongs to the 'phage' integrase family.</text>
</comment>
<name>A0A200J9C0_9ENTE</name>
<reference evidence="9" key="3">
    <citation type="submission" date="2024-03" db="EMBL/GenBank/DDBJ databases">
        <title>The Genome Sequence of Enterococcus sp. DIV0238c.</title>
        <authorList>
            <consortium name="The Broad Institute Genomics Platform"/>
            <consortium name="The Broad Institute Microbial Omics Core"/>
            <consortium name="The Broad Institute Genomic Center for Infectious Diseases"/>
            <person name="Earl A."/>
            <person name="Manson A."/>
            <person name="Gilmore M."/>
            <person name="Schwartman J."/>
            <person name="Shea T."/>
            <person name="Abouelleil A."/>
            <person name="Cao P."/>
            <person name="Chapman S."/>
            <person name="Cusick C."/>
            <person name="Young S."/>
            <person name="Neafsey D."/>
            <person name="Nusbaum C."/>
            <person name="Birren B."/>
        </authorList>
    </citation>
    <scope>NUCLEOTIDE SEQUENCE</scope>
    <source>
        <strain evidence="9">9D6_DIV0238</strain>
    </source>
</reference>
<dbReference type="Pfam" id="PF00589">
    <property type="entry name" value="Phage_integrase"/>
    <property type="match status" value="1"/>
</dbReference>
<dbReference type="GO" id="GO:0006310">
    <property type="term" value="P:DNA recombination"/>
    <property type="evidence" value="ECO:0007669"/>
    <property type="project" value="UniProtKB-KW"/>
</dbReference>
<dbReference type="PANTHER" id="PTHR30349:SF41">
    <property type="entry name" value="INTEGRASE_RECOMBINASE PROTEIN MJ0367-RELATED"/>
    <property type="match status" value="1"/>
</dbReference>
<dbReference type="AlphaFoldDB" id="A0A200J9C0"/>
<dbReference type="Pfam" id="PF02899">
    <property type="entry name" value="Phage_int_SAM_1"/>
    <property type="match status" value="1"/>
</dbReference>